<evidence type="ECO:0008006" key="14">
    <source>
        <dbReference type="Google" id="ProtNLM"/>
    </source>
</evidence>
<dbReference type="VEuPathDB" id="VectorBase:GMOY003476"/>
<feature type="signal peptide" evidence="10">
    <location>
        <begin position="1"/>
        <end position="24"/>
    </location>
</feature>
<dbReference type="Gene3D" id="2.10.250.10">
    <property type="entry name" value="Calreticulin/calnexin, P domain"/>
    <property type="match status" value="1"/>
</dbReference>
<dbReference type="STRING" id="37546.A0A1B0FI22"/>
<organism evidence="12 13">
    <name type="scientific">Glossina morsitans morsitans</name>
    <name type="common">Savannah tsetse fly</name>
    <dbReference type="NCBI Taxonomy" id="37546"/>
    <lineage>
        <taxon>Eukaryota</taxon>
        <taxon>Metazoa</taxon>
        <taxon>Ecdysozoa</taxon>
        <taxon>Arthropoda</taxon>
        <taxon>Hexapoda</taxon>
        <taxon>Insecta</taxon>
        <taxon>Pterygota</taxon>
        <taxon>Neoptera</taxon>
        <taxon>Endopterygota</taxon>
        <taxon>Diptera</taxon>
        <taxon>Brachycera</taxon>
        <taxon>Muscomorpha</taxon>
        <taxon>Hippoboscoidea</taxon>
        <taxon>Glossinidae</taxon>
        <taxon>Glossina</taxon>
    </lineage>
</organism>
<keyword evidence="10" id="KW-0732">Signal</keyword>
<keyword evidence="7 10" id="KW-0143">Chaperone</keyword>
<dbReference type="InterPro" id="IPR013320">
    <property type="entry name" value="ConA-like_dom_sf"/>
</dbReference>
<keyword evidence="5 10" id="KW-1133">Transmembrane helix</keyword>
<evidence type="ECO:0000256" key="9">
    <source>
        <dbReference type="PIRSR" id="PIRSR601580-3"/>
    </source>
</evidence>
<evidence type="ECO:0000256" key="8">
    <source>
        <dbReference type="ARBA" id="ARBA00053392"/>
    </source>
</evidence>
<evidence type="ECO:0000256" key="5">
    <source>
        <dbReference type="ARBA" id="ARBA00022989"/>
    </source>
</evidence>
<feature type="compositionally biased region" description="Acidic residues" evidence="11">
    <location>
        <begin position="719"/>
        <end position="736"/>
    </location>
</feature>
<evidence type="ECO:0000256" key="6">
    <source>
        <dbReference type="ARBA" id="ARBA00023136"/>
    </source>
</evidence>
<dbReference type="SUPFAM" id="SSF49899">
    <property type="entry name" value="Concanavalin A-like lectins/glucanases"/>
    <property type="match status" value="1"/>
</dbReference>
<evidence type="ECO:0000256" key="4">
    <source>
        <dbReference type="ARBA" id="ARBA00022824"/>
    </source>
</evidence>
<dbReference type="GO" id="GO:0006457">
    <property type="term" value="P:protein folding"/>
    <property type="evidence" value="ECO:0007669"/>
    <property type="project" value="InterPro"/>
</dbReference>
<evidence type="ECO:0000256" key="3">
    <source>
        <dbReference type="ARBA" id="ARBA00022692"/>
    </source>
</evidence>
<sequence>MRKLDQRFPSVALLLVLLLISSKCINNVAGREAEDDDYEDEFDGRTDNTEMNEKKVFAEVPANFQLGSSKYTSVFVVSQIDVKQQDSAPLATDDNGIEITYESPKYDIANFYFIDHFDDIEMSQKLWVKSQAKKDDIAEEIAKYDGVWNWEAPQRIVWKDDVGLVLKSKAKHAAIAARLTKPFTFTENKDLVVQYEVTMQEGQECGGAYIKLLSADPESEDLTKFNDKTPYTIMFGPDKCGNDIKMHFIFRHVNPINGSITEKHCRKPKERLEEPFKDKLPHLYRLVVRPDNTYEISVDHKVINIGSLLTDFTPPVNPPSTIDDPEDKKPDDWDEREKVSFCCITDPTAKKPDDWDDDAPPQIPDANAVMPDGWLEDEPEMIPDPAATIPEDWDFEMDGEWEAPLVDNPICEKAPGCGTWKAPLISNPNYKGKWRAPLIKNPNYRGKWTPRKIANPDFFEDLNPYKMTPIASVGIELWSMSNNILFDNLIITDDVKVAMDYATQTFDVKRKYIEKKSASVGIELWSMSNNILFDNLIITDDVKVAMDYATQTFDVKRKYIEKKSASVGIELWSMSNNILFDNLIITDDVKVAMDYATQTFDVKRKYIEKKSDSVLNQTKAFFKESPWAWFVIAMIIVLPLTYYCFIYNNKKDGCADAKKTDAIQPDDVSNAGGGNGDKNPNSKKKKSDLEVKAADATETNARNEFPDDESDSKDKDSTESFEMEEGSEDKDGEESDADAKKIGVIQPNDIRNAGGDGDSSKKKKSDVEVKAAGFAETDVLDDDNDDKDKESTESFEMGQGHKGGEEDTTKPRKRRVRKDES</sequence>
<dbReference type="GO" id="GO:0005789">
    <property type="term" value="C:endoplasmic reticulum membrane"/>
    <property type="evidence" value="ECO:0007669"/>
    <property type="project" value="UniProtKB-SubCell"/>
</dbReference>
<comment type="similarity">
    <text evidence="2 10">Belongs to the calreticulin family.</text>
</comment>
<dbReference type="GO" id="GO:0036503">
    <property type="term" value="P:ERAD pathway"/>
    <property type="evidence" value="ECO:0007669"/>
    <property type="project" value="TreeGrafter"/>
</dbReference>
<dbReference type="PhylomeDB" id="A0A1B0FI22"/>
<dbReference type="Gene3D" id="2.60.120.200">
    <property type="match status" value="3"/>
</dbReference>
<dbReference type="GO" id="GO:0005509">
    <property type="term" value="F:calcium ion binding"/>
    <property type="evidence" value="ECO:0007669"/>
    <property type="project" value="InterPro"/>
</dbReference>
<evidence type="ECO:0000256" key="10">
    <source>
        <dbReference type="RuleBase" id="RU362126"/>
    </source>
</evidence>
<evidence type="ECO:0000256" key="11">
    <source>
        <dbReference type="SAM" id="MobiDB-lite"/>
    </source>
</evidence>
<dbReference type="Pfam" id="PF00262">
    <property type="entry name" value="Calreticulin"/>
    <property type="match status" value="1"/>
</dbReference>
<keyword evidence="4 10" id="KW-0256">Endoplasmic reticulum</keyword>
<feature type="disulfide bond" evidence="9">
    <location>
        <begin position="205"/>
        <end position="240"/>
    </location>
</feature>
<keyword evidence="9" id="KW-1015">Disulfide bond</keyword>
<dbReference type="InterPro" id="IPR009033">
    <property type="entry name" value="Calreticulin/calnexin_P_dom_sf"/>
</dbReference>
<dbReference type="EnsemblMetazoa" id="GMOY003476-RA">
    <property type="protein sequence ID" value="GMOY003476-PA"/>
    <property type="gene ID" value="GMOY003476"/>
</dbReference>
<feature type="region of interest" description="Disordered" evidence="11">
    <location>
        <begin position="663"/>
        <end position="821"/>
    </location>
</feature>
<keyword evidence="13" id="KW-1185">Reference proteome</keyword>
<evidence type="ECO:0000313" key="12">
    <source>
        <dbReference type="EnsemblMetazoa" id="GMOY003476-PA"/>
    </source>
</evidence>
<dbReference type="PRINTS" id="PR00626">
    <property type="entry name" value="CALRETICULIN"/>
</dbReference>
<comment type="subcellular location">
    <subcellularLocation>
        <location evidence="1">Endoplasmic reticulum membrane</location>
        <topology evidence="1">Single-pass type I membrane protein</topology>
    </subcellularLocation>
</comment>
<keyword evidence="6 10" id="KW-0472">Membrane</keyword>
<dbReference type="EMBL" id="CCAG010001330">
    <property type="status" value="NOT_ANNOTATED_CDS"/>
    <property type="molecule type" value="Genomic_DNA"/>
</dbReference>
<evidence type="ECO:0000256" key="2">
    <source>
        <dbReference type="ARBA" id="ARBA00010983"/>
    </source>
</evidence>
<dbReference type="FunFam" id="2.10.250.10:FF:000001">
    <property type="entry name" value="Calnexin homolog"/>
    <property type="match status" value="1"/>
</dbReference>
<reference evidence="12" key="1">
    <citation type="submission" date="2020-05" db="UniProtKB">
        <authorList>
            <consortium name="EnsemblMetazoa"/>
        </authorList>
    </citation>
    <scope>IDENTIFICATION</scope>
    <source>
        <strain evidence="12">Yale</strain>
    </source>
</reference>
<feature type="transmembrane region" description="Helical" evidence="10">
    <location>
        <begin position="627"/>
        <end position="645"/>
    </location>
</feature>
<dbReference type="PANTHER" id="PTHR11073:SF1">
    <property type="entry name" value="CALNEXIN 14D-RELATED"/>
    <property type="match status" value="1"/>
</dbReference>
<keyword evidence="3 10" id="KW-0812">Transmembrane</keyword>
<feature type="compositionally biased region" description="Basic and acidic residues" evidence="11">
    <location>
        <begin position="326"/>
        <end position="335"/>
    </location>
</feature>
<accession>A0A1B0FI22</accession>
<dbReference type="Proteomes" id="UP000092444">
    <property type="component" value="Unassembled WGS sequence"/>
</dbReference>
<dbReference type="GO" id="GO:0051082">
    <property type="term" value="F:unfolded protein binding"/>
    <property type="evidence" value="ECO:0007669"/>
    <property type="project" value="InterPro"/>
</dbReference>
<dbReference type="FunFam" id="2.60.120.200:FF:000011">
    <property type="entry name" value="Probable calnexin"/>
    <property type="match status" value="1"/>
</dbReference>
<evidence type="ECO:0000256" key="1">
    <source>
        <dbReference type="ARBA" id="ARBA00004115"/>
    </source>
</evidence>
<proteinExistence type="inferred from homology"/>
<dbReference type="PANTHER" id="PTHR11073">
    <property type="entry name" value="CALRETICULIN AND CALNEXIN"/>
    <property type="match status" value="1"/>
</dbReference>
<feature type="region of interest" description="Disordered" evidence="11">
    <location>
        <begin position="313"/>
        <end position="335"/>
    </location>
</feature>
<evidence type="ECO:0000256" key="7">
    <source>
        <dbReference type="ARBA" id="ARBA00023186"/>
    </source>
</evidence>
<dbReference type="AlphaFoldDB" id="A0A1B0FI22"/>
<dbReference type="InterPro" id="IPR001580">
    <property type="entry name" value="Calret/calnex"/>
</dbReference>
<comment type="function">
    <text evidence="8">Calcium-binding protein that interacts with newly synthesized monoglucosylated glycoproteins in the endoplasmic reticulum. It may act in assisting protein assembly and/or in the retention within the ER of unassembled protein subunits. It seems to play a major role in the quality control apparatus of the ER by the retention of incorrectly folded proteins. Required for embryogenesis and larval development under heat and ER stress conditions. May be important for germ cell development. Involved in neuronal necrotic cell death.</text>
</comment>
<feature type="chain" id="PRO_5008446000" description="Calnexin" evidence="10">
    <location>
        <begin position="25"/>
        <end position="821"/>
    </location>
</feature>
<dbReference type="PROSITE" id="PS00804">
    <property type="entry name" value="CALRETICULIN_2"/>
    <property type="match status" value="1"/>
</dbReference>
<name>A0A1B0FI22_GLOMM</name>
<feature type="compositionally biased region" description="Basic residues" evidence="11">
    <location>
        <begin position="811"/>
        <end position="821"/>
    </location>
</feature>
<protein>
    <recommendedName>
        <fullName evidence="14">Calnexin</fullName>
    </recommendedName>
</protein>
<dbReference type="SUPFAM" id="SSF63887">
    <property type="entry name" value="P-domain of calnexin/calreticulin"/>
    <property type="match status" value="1"/>
</dbReference>
<dbReference type="InterPro" id="IPR018124">
    <property type="entry name" value="Calret/calnex_CS"/>
</dbReference>
<evidence type="ECO:0000313" key="13">
    <source>
        <dbReference type="Proteomes" id="UP000092444"/>
    </source>
</evidence>